<proteinExistence type="predicted"/>
<protein>
    <recommendedName>
        <fullName evidence="3">Phage tail protein</fullName>
    </recommendedName>
</protein>
<gene>
    <name evidence="1" type="ORF">ACFOZ8_28675</name>
</gene>
<evidence type="ECO:0000313" key="1">
    <source>
        <dbReference type="EMBL" id="MFC4103599.1"/>
    </source>
</evidence>
<keyword evidence="2" id="KW-1185">Reference proteome</keyword>
<dbReference type="Proteomes" id="UP001595715">
    <property type="component" value="Unassembled WGS sequence"/>
</dbReference>
<sequence>MASDLTKIKLGPCKVTFDVGGTSPVVFETTKGGVVLNYEQTTREVTVDQFGNTAVKELVLGHSATVEVPFAEFDLDKLAKIIPGATLTTNGTTPEKKRVDVNATTVIDLFSVAKELKIEPLSTTATANDAVTLYKAAPRPNLNYTYSYEGELITNVTFKGYPDADGNIIGFGDQTA</sequence>
<name>A0ABV8KC98_9BACL</name>
<accession>A0ABV8KC98</accession>
<evidence type="ECO:0008006" key="3">
    <source>
        <dbReference type="Google" id="ProtNLM"/>
    </source>
</evidence>
<dbReference type="EMBL" id="JBHSAM010000036">
    <property type="protein sequence ID" value="MFC4103599.1"/>
    <property type="molecule type" value="Genomic_DNA"/>
</dbReference>
<dbReference type="RefSeq" id="WP_377722181.1">
    <property type="nucleotide sequence ID" value="NZ_JBHSAM010000036.1"/>
</dbReference>
<comment type="caution">
    <text evidence="1">The sequence shown here is derived from an EMBL/GenBank/DDBJ whole genome shotgun (WGS) entry which is preliminary data.</text>
</comment>
<reference evidence="2" key="1">
    <citation type="journal article" date="2019" name="Int. J. Syst. Evol. Microbiol.">
        <title>The Global Catalogue of Microorganisms (GCM) 10K type strain sequencing project: providing services to taxonomists for standard genome sequencing and annotation.</title>
        <authorList>
            <consortium name="The Broad Institute Genomics Platform"/>
            <consortium name="The Broad Institute Genome Sequencing Center for Infectious Disease"/>
            <person name="Wu L."/>
            <person name="Ma J."/>
        </authorList>
    </citation>
    <scope>NUCLEOTIDE SEQUENCE [LARGE SCALE GENOMIC DNA]</scope>
    <source>
        <strain evidence="2">IBRC-M 10987</strain>
    </source>
</reference>
<organism evidence="1 2">
    <name type="scientific">Paenibacillus xanthanilyticus</name>
    <dbReference type="NCBI Taxonomy" id="1783531"/>
    <lineage>
        <taxon>Bacteria</taxon>
        <taxon>Bacillati</taxon>
        <taxon>Bacillota</taxon>
        <taxon>Bacilli</taxon>
        <taxon>Bacillales</taxon>
        <taxon>Paenibacillaceae</taxon>
        <taxon>Paenibacillus</taxon>
    </lineage>
</organism>
<evidence type="ECO:0000313" key="2">
    <source>
        <dbReference type="Proteomes" id="UP001595715"/>
    </source>
</evidence>